<accession>A0A3N0HXJ4</accession>
<comment type="caution">
    <text evidence="1">The sequence shown here is derived from an EMBL/GenBank/DDBJ whole genome shotgun (WGS) entry which is preliminary data.</text>
</comment>
<sequence>MKIIESVEVVEYLKAGHVLVIIEDGTLVVLQEGKIRLQNPNWHSVVSYSDFKVLYPKAHFGLYEEEVTIDEKKDEEYYRWRAKYQ</sequence>
<dbReference type="OrthoDB" id="1767675at2"/>
<name>A0A3N0HXJ4_9FIRM</name>
<keyword evidence="2" id="KW-1185">Reference proteome</keyword>
<evidence type="ECO:0000313" key="1">
    <source>
        <dbReference type="EMBL" id="RNM29388.1"/>
    </source>
</evidence>
<dbReference type="AlphaFoldDB" id="A0A3N0HXJ4"/>
<evidence type="ECO:0000313" key="2">
    <source>
        <dbReference type="Proteomes" id="UP000276568"/>
    </source>
</evidence>
<dbReference type="RefSeq" id="WP_128521075.1">
    <property type="nucleotide sequence ID" value="NZ_CAUWBR010000022.1"/>
</dbReference>
<proteinExistence type="predicted"/>
<gene>
    <name evidence="1" type="ORF">EDX97_10390</name>
</gene>
<reference evidence="1 2" key="1">
    <citation type="submission" date="2018-11" db="EMBL/GenBank/DDBJ databases">
        <title>Clostridium sp. nov., a member of the family Erysipelotrichaceae isolated from pig faeces.</title>
        <authorList>
            <person name="Chang Y.-H."/>
        </authorList>
    </citation>
    <scope>NUCLEOTIDE SEQUENCE [LARGE SCALE GENOMIC DNA]</scope>
    <source>
        <strain evidence="1 2">YH-panp20</strain>
    </source>
</reference>
<protein>
    <submittedName>
        <fullName evidence="1">Uncharacterized protein</fullName>
    </submittedName>
</protein>
<dbReference type="EMBL" id="RJQC01000004">
    <property type="protein sequence ID" value="RNM29388.1"/>
    <property type="molecule type" value="Genomic_DNA"/>
</dbReference>
<dbReference type="Proteomes" id="UP000276568">
    <property type="component" value="Unassembled WGS sequence"/>
</dbReference>
<organism evidence="1 2">
    <name type="scientific">Absicoccus porci</name>
    <dbReference type="NCBI Taxonomy" id="2486576"/>
    <lineage>
        <taxon>Bacteria</taxon>
        <taxon>Bacillati</taxon>
        <taxon>Bacillota</taxon>
        <taxon>Erysipelotrichia</taxon>
        <taxon>Erysipelotrichales</taxon>
        <taxon>Erysipelotrichaceae</taxon>
        <taxon>Absicoccus</taxon>
    </lineage>
</organism>